<gene>
    <name evidence="1" type="ORF">QAD02_007855</name>
</gene>
<keyword evidence="2" id="KW-1185">Reference proteome</keyword>
<organism evidence="1 2">
    <name type="scientific">Eretmocerus hayati</name>
    <dbReference type="NCBI Taxonomy" id="131215"/>
    <lineage>
        <taxon>Eukaryota</taxon>
        <taxon>Metazoa</taxon>
        <taxon>Ecdysozoa</taxon>
        <taxon>Arthropoda</taxon>
        <taxon>Hexapoda</taxon>
        <taxon>Insecta</taxon>
        <taxon>Pterygota</taxon>
        <taxon>Neoptera</taxon>
        <taxon>Endopterygota</taxon>
        <taxon>Hymenoptera</taxon>
        <taxon>Apocrita</taxon>
        <taxon>Proctotrupomorpha</taxon>
        <taxon>Chalcidoidea</taxon>
        <taxon>Aphelinidae</taxon>
        <taxon>Aphelininae</taxon>
        <taxon>Eretmocerus</taxon>
    </lineage>
</organism>
<protein>
    <submittedName>
        <fullName evidence="1">Uncharacterized protein</fullName>
    </submittedName>
</protein>
<accession>A0ACC2N5G8</accession>
<dbReference type="EMBL" id="CM056744">
    <property type="protein sequence ID" value="KAJ8666193.1"/>
    <property type="molecule type" value="Genomic_DNA"/>
</dbReference>
<reference evidence="1" key="1">
    <citation type="submission" date="2023-04" db="EMBL/GenBank/DDBJ databases">
        <title>A chromosome-level genome assembly of the parasitoid wasp Eretmocerus hayati.</title>
        <authorList>
            <person name="Zhong Y."/>
            <person name="Liu S."/>
            <person name="Liu Y."/>
        </authorList>
    </citation>
    <scope>NUCLEOTIDE SEQUENCE</scope>
    <source>
        <strain evidence="1">ZJU_SS_LIU_2023</strain>
    </source>
</reference>
<proteinExistence type="predicted"/>
<name>A0ACC2N5G8_9HYME</name>
<comment type="caution">
    <text evidence="1">The sequence shown here is derived from an EMBL/GenBank/DDBJ whole genome shotgun (WGS) entry which is preliminary data.</text>
</comment>
<evidence type="ECO:0000313" key="1">
    <source>
        <dbReference type="EMBL" id="KAJ8666193.1"/>
    </source>
</evidence>
<evidence type="ECO:0000313" key="2">
    <source>
        <dbReference type="Proteomes" id="UP001239111"/>
    </source>
</evidence>
<sequence length="172" mass="19780">MVDFDFVLIVRSTVKSDQFLKNFPSYYVPRISSYCIAYRQDLITKQENIRDADLEAVLILIDLLPVPNGFMSCENKKKTAKTSKSSKQCKKNMDATKNLDMVNQNKTNKKISKHFNIYKDLIEHVSNKSQMGNFMKSKIVSSSQTIQPYIICVQEEAYFVVTDRIALSRADT</sequence>
<dbReference type="Proteomes" id="UP001239111">
    <property type="component" value="Chromosome 4"/>
</dbReference>